<name>A0A5S5CVQ1_9ACTN</name>
<evidence type="ECO:0008006" key="4">
    <source>
        <dbReference type="Google" id="ProtNLM"/>
    </source>
</evidence>
<gene>
    <name evidence="2" type="ORF">BD833_10919</name>
</gene>
<keyword evidence="3" id="KW-1185">Reference proteome</keyword>
<accession>A0A5S5CVQ1</accession>
<organism evidence="2 3">
    <name type="scientific">Blastococcus xanthinilyticus</name>
    <dbReference type="NCBI Taxonomy" id="1564164"/>
    <lineage>
        <taxon>Bacteria</taxon>
        <taxon>Bacillati</taxon>
        <taxon>Actinomycetota</taxon>
        <taxon>Actinomycetes</taxon>
        <taxon>Geodermatophilales</taxon>
        <taxon>Geodermatophilaceae</taxon>
        <taxon>Blastococcus</taxon>
    </lineage>
</organism>
<dbReference type="Proteomes" id="UP000322499">
    <property type="component" value="Unassembled WGS sequence"/>
</dbReference>
<keyword evidence="1" id="KW-0732">Signal</keyword>
<dbReference type="InterPro" id="IPR029058">
    <property type="entry name" value="AB_hydrolase_fold"/>
</dbReference>
<dbReference type="Gene3D" id="3.40.50.1820">
    <property type="entry name" value="alpha/beta hydrolase"/>
    <property type="match status" value="1"/>
</dbReference>
<dbReference type="AlphaFoldDB" id="A0A5S5CVQ1"/>
<evidence type="ECO:0000313" key="3">
    <source>
        <dbReference type="Proteomes" id="UP000322499"/>
    </source>
</evidence>
<feature type="chain" id="PRO_5039709253" description="Ig-like domain-containing protein" evidence="1">
    <location>
        <begin position="26"/>
        <end position="652"/>
    </location>
</feature>
<comment type="caution">
    <text evidence="2">The sequence shown here is derived from an EMBL/GenBank/DDBJ whole genome shotgun (WGS) entry which is preliminary data.</text>
</comment>
<dbReference type="EMBL" id="VNHW01000009">
    <property type="protein sequence ID" value="TYP86419.1"/>
    <property type="molecule type" value="Genomic_DNA"/>
</dbReference>
<dbReference type="SUPFAM" id="SSF53474">
    <property type="entry name" value="alpha/beta-Hydrolases"/>
    <property type="match status" value="1"/>
</dbReference>
<reference evidence="2 3" key="1">
    <citation type="submission" date="2019-07" db="EMBL/GenBank/DDBJ databases">
        <title>Genomic Encyclopedia of Archaeal and Bacterial Type Strains, Phase II (KMG-II): from individual species to whole genera.</title>
        <authorList>
            <person name="Goeker M."/>
        </authorList>
    </citation>
    <scope>NUCLEOTIDE SEQUENCE [LARGE SCALE GENOMIC DNA]</scope>
    <source>
        <strain evidence="2 3">DSM 46842</strain>
    </source>
</reference>
<evidence type="ECO:0000313" key="2">
    <source>
        <dbReference type="EMBL" id="TYP86419.1"/>
    </source>
</evidence>
<feature type="signal peptide" evidence="1">
    <location>
        <begin position="1"/>
        <end position="25"/>
    </location>
</feature>
<evidence type="ECO:0000256" key="1">
    <source>
        <dbReference type="SAM" id="SignalP"/>
    </source>
</evidence>
<sequence>MPHRSRRRATLSALSILTVVLAATAGTSPDSGRTGHRGPAGEVATRADAAQPVWVFPSNSLTVADPDQRTGRRVALPSTDCSTVIACGLVRRLNQLDGFDLDPRLAIRFTDPVDPSEVAGLISIEREGGGWRTGVDRVVYNPLTLTVYAHPAEQLAPGTTYRLRLRSSPGTGPAEERFTTLSATDGLLDLRRQIDDGTAFRATGITRPGLRIDGVFPVSGTTVQFEADTIAAPGALGGPPVSVPQPMSGGTLVFGSFEAPSWLRQDVTIQQTPTGDAGPDPVAADRLPFVAVLPEGEAPAGGWPVAVFGHGFTESMTRVFLAAQENAQRGIATIATNAVGHGYGPESRWIIGTSDGESRTLPSLGRGVDQGDTDATITGAEGFSATGPAAAVSSRDALRQTAADIMTLVRSLRGTDVDGDRRADLSGHDVGYAGQSLGGMYGAMLTAADPAVARSALNVPGGPITEIARLAPSFELVTEQALEATGLPGDPAAMRQLVAEALPVVGQDPVVATAPRALLLADYLAGATWLARPGSPEAFAPLIRPERVLVQVALGDRSVPNSTSFSVVDAGALWSRTSLYRGDETPDEASNPHAFLLQTPRPAALQGLAQIAAFLDTGRVVDPDAAEEVWEVPIRDPAVLLSQREPAPAQQP</sequence>
<protein>
    <recommendedName>
        <fullName evidence="4">Ig-like domain-containing protein</fullName>
    </recommendedName>
</protein>
<proteinExistence type="predicted"/>